<gene>
    <name evidence="3" type="ORF">C5167_023279</name>
</gene>
<reference evidence="3 4" key="1">
    <citation type="journal article" date="2018" name="Science">
        <title>The opium poppy genome and morphinan production.</title>
        <authorList>
            <person name="Guo L."/>
            <person name="Winzer T."/>
            <person name="Yang X."/>
            <person name="Li Y."/>
            <person name="Ning Z."/>
            <person name="He Z."/>
            <person name="Teodor R."/>
            <person name="Lu Y."/>
            <person name="Bowser T.A."/>
            <person name="Graham I.A."/>
            <person name="Ye K."/>
        </authorList>
    </citation>
    <scope>NUCLEOTIDE SEQUENCE [LARGE SCALE GENOMIC DNA]</scope>
    <source>
        <strain evidence="4">cv. HN1</strain>
        <tissue evidence="3">Leaves</tissue>
    </source>
</reference>
<dbReference type="Proteomes" id="UP000316621">
    <property type="component" value="Chromosome 5"/>
</dbReference>
<keyword evidence="1" id="KW-0863">Zinc-finger</keyword>
<dbReference type="PANTHER" id="PTHR31973:SF187">
    <property type="entry name" value="MUTATOR TRANSPOSASE MUDRA PROTEIN"/>
    <property type="match status" value="1"/>
</dbReference>
<dbReference type="PROSITE" id="PS50966">
    <property type="entry name" value="ZF_SWIM"/>
    <property type="match status" value="1"/>
</dbReference>
<dbReference type="GO" id="GO:0008270">
    <property type="term" value="F:zinc ion binding"/>
    <property type="evidence" value="ECO:0007669"/>
    <property type="project" value="UniProtKB-KW"/>
</dbReference>
<keyword evidence="1" id="KW-0862">Zinc</keyword>
<dbReference type="Gramene" id="RZC61530">
    <property type="protein sequence ID" value="RZC61530"/>
    <property type="gene ID" value="C5167_023279"/>
</dbReference>
<evidence type="ECO:0000256" key="1">
    <source>
        <dbReference type="PROSITE-ProRule" id="PRU00325"/>
    </source>
</evidence>
<keyword evidence="4" id="KW-1185">Reference proteome</keyword>
<feature type="domain" description="SWIM-type" evidence="2">
    <location>
        <begin position="223"/>
        <end position="255"/>
    </location>
</feature>
<dbReference type="InterPro" id="IPR007527">
    <property type="entry name" value="Znf_SWIM"/>
</dbReference>
<name>A0A4Y7JNA5_PAPSO</name>
<proteinExistence type="predicted"/>
<dbReference type="OMA" id="ESHHAIK"/>
<organism evidence="3 4">
    <name type="scientific">Papaver somniferum</name>
    <name type="common">Opium poppy</name>
    <dbReference type="NCBI Taxonomy" id="3469"/>
    <lineage>
        <taxon>Eukaryota</taxon>
        <taxon>Viridiplantae</taxon>
        <taxon>Streptophyta</taxon>
        <taxon>Embryophyta</taxon>
        <taxon>Tracheophyta</taxon>
        <taxon>Spermatophyta</taxon>
        <taxon>Magnoliopsida</taxon>
        <taxon>Ranunculales</taxon>
        <taxon>Papaveraceae</taxon>
        <taxon>Papaveroideae</taxon>
        <taxon>Papaver</taxon>
    </lineage>
</organism>
<dbReference type="EMBL" id="CM010719">
    <property type="protein sequence ID" value="RZC61530.1"/>
    <property type="molecule type" value="Genomic_DNA"/>
</dbReference>
<dbReference type="AlphaFoldDB" id="A0A4Y7JNA5"/>
<evidence type="ECO:0000313" key="3">
    <source>
        <dbReference type="EMBL" id="RZC61530.1"/>
    </source>
</evidence>
<dbReference type="InterPro" id="IPR018289">
    <property type="entry name" value="MULE_transposase_dom"/>
</dbReference>
<evidence type="ECO:0000313" key="4">
    <source>
        <dbReference type="Proteomes" id="UP000316621"/>
    </source>
</evidence>
<accession>A0A4Y7JNA5</accession>
<evidence type="ECO:0000259" key="2">
    <source>
        <dbReference type="PROSITE" id="PS50966"/>
    </source>
</evidence>
<sequence>MIFVDATFLTGKFKGCLMSATGKNANQVFFLPDALRNFSFGYGIVFGKNVDNWRWFLNKLKDILRTSLPLTFISDHHDGLVYGISDVFPESHHAIKGFRDGMAKLKEMGCDGLHEFLSDLPVECWSTTHCKGCRFGDMCSNIAESFNNWVTYAKIFPVAALVNEICIKIMDQMNKRRLKGASYSRFVCRRIEKRIKKSIHDGGSLRITKCGDLIFEVQGDHSFVVDLNKWYCSCYKWFTYQFPCDHAIQCMVSSKLSVYEFLNPFFSISFFRASYSQSINPVPINKAKKGCRGRDVASTLCD</sequence>
<protein>
    <recommendedName>
        <fullName evidence="2">SWIM-type domain-containing protein</fullName>
    </recommendedName>
</protein>
<keyword evidence="1" id="KW-0479">Metal-binding</keyword>
<dbReference type="PANTHER" id="PTHR31973">
    <property type="entry name" value="POLYPROTEIN, PUTATIVE-RELATED"/>
    <property type="match status" value="1"/>
</dbReference>
<dbReference type="Pfam" id="PF10551">
    <property type="entry name" value="MULE"/>
    <property type="match status" value="1"/>
</dbReference>